<comment type="catalytic activity">
    <reaction evidence="6">
        <text>(6S)-NADPHX + ADP = AMP + phosphate + NADPH + H(+)</text>
        <dbReference type="Rhea" id="RHEA:32235"/>
        <dbReference type="ChEBI" id="CHEBI:15378"/>
        <dbReference type="ChEBI" id="CHEBI:43474"/>
        <dbReference type="ChEBI" id="CHEBI:57783"/>
        <dbReference type="ChEBI" id="CHEBI:64076"/>
        <dbReference type="ChEBI" id="CHEBI:456215"/>
        <dbReference type="ChEBI" id="CHEBI:456216"/>
        <dbReference type="EC" id="4.2.1.136"/>
    </reaction>
</comment>
<evidence type="ECO:0000259" key="7">
    <source>
        <dbReference type="PROSITE" id="PS51383"/>
    </source>
</evidence>
<keyword evidence="4 6" id="KW-0520">NAD</keyword>
<dbReference type="NCBIfam" id="TIGR00196">
    <property type="entry name" value="yjeF_cterm"/>
    <property type="match status" value="1"/>
</dbReference>
<dbReference type="SUPFAM" id="SSF53613">
    <property type="entry name" value="Ribokinase-like"/>
    <property type="match status" value="1"/>
</dbReference>
<feature type="binding site" evidence="6">
    <location>
        <position position="224"/>
    </location>
    <ligand>
        <name>(6S)-NADPHX</name>
        <dbReference type="ChEBI" id="CHEBI:64076"/>
    </ligand>
</feature>
<evidence type="ECO:0000256" key="1">
    <source>
        <dbReference type="ARBA" id="ARBA00022741"/>
    </source>
</evidence>
<dbReference type="PANTHER" id="PTHR12592">
    <property type="entry name" value="ATP-DEPENDENT (S)-NAD(P)H-HYDRATE DEHYDRATASE FAMILY MEMBER"/>
    <property type="match status" value="1"/>
</dbReference>
<evidence type="ECO:0000313" key="8">
    <source>
        <dbReference type="EMBL" id="MCZ0725190.1"/>
    </source>
</evidence>
<evidence type="ECO:0000256" key="3">
    <source>
        <dbReference type="ARBA" id="ARBA00022857"/>
    </source>
</evidence>
<organism evidence="8 9">
    <name type="scientific">Aerococcus kribbianus</name>
    <dbReference type="NCBI Taxonomy" id="2999064"/>
    <lineage>
        <taxon>Bacteria</taxon>
        <taxon>Bacillati</taxon>
        <taxon>Bacillota</taxon>
        <taxon>Bacilli</taxon>
        <taxon>Lactobacillales</taxon>
        <taxon>Aerococcaceae</taxon>
        <taxon>Aerococcus</taxon>
    </lineage>
</organism>
<dbReference type="GO" id="GO:0005524">
    <property type="term" value="F:ATP binding"/>
    <property type="evidence" value="ECO:0007669"/>
    <property type="project" value="UniProtKB-KW"/>
</dbReference>
<dbReference type="GO" id="GO:0052856">
    <property type="term" value="F:NAD(P)HX epimerase activity"/>
    <property type="evidence" value="ECO:0007669"/>
    <property type="project" value="TreeGrafter"/>
</dbReference>
<dbReference type="HAMAP" id="MF_01965">
    <property type="entry name" value="NADHX_dehydratase"/>
    <property type="match status" value="1"/>
</dbReference>
<dbReference type="GO" id="GO:0052855">
    <property type="term" value="F:ADP-dependent NAD(P)H-hydrate dehydratase activity"/>
    <property type="evidence" value="ECO:0007669"/>
    <property type="project" value="UniProtKB-UniRule"/>
</dbReference>
<keyword evidence="1 6" id="KW-0547">Nucleotide-binding</keyword>
<evidence type="ECO:0000313" key="9">
    <source>
        <dbReference type="Proteomes" id="UP001146670"/>
    </source>
</evidence>
<comment type="caution">
    <text evidence="8">The sequence shown here is derived from an EMBL/GenBank/DDBJ whole genome shotgun (WGS) entry which is preliminary data.</text>
</comment>
<gene>
    <name evidence="6" type="primary">nnrD</name>
    <name evidence="8" type="ORF">OW157_01235</name>
</gene>
<dbReference type="GO" id="GO:0110051">
    <property type="term" value="P:metabolite repair"/>
    <property type="evidence" value="ECO:0007669"/>
    <property type="project" value="TreeGrafter"/>
</dbReference>
<feature type="domain" description="YjeF C-terminal" evidence="7">
    <location>
        <begin position="7"/>
        <end position="281"/>
    </location>
</feature>
<dbReference type="InterPro" id="IPR000631">
    <property type="entry name" value="CARKD"/>
</dbReference>
<dbReference type="InterPro" id="IPR029056">
    <property type="entry name" value="Ribokinase-like"/>
</dbReference>
<dbReference type="Pfam" id="PF01256">
    <property type="entry name" value="Carb_kinase"/>
    <property type="match status" value="1"/>
</dbReference>
<accession>A0A9X3JFB3</accession>
<comment type="subunit">
    <text evidence="6">Homotetramer.</text>
</comment>
<comment type="catalytic activity">
    <reaction evidence="6">
        <text>(6S)-NADHX + ADP = AMP + phosphate + NADH + H(+)</text>
        <dbReference type="Rhea" id="RHEA:32223"/>
        <dbReference type="ChEBI" id="CHEBI:15378"/>
        <dbReference type="ChEBI" id="CHEBI:43474"/>
        <dbReference type="ChEBI" id="CHEBI:57945"/>
        <dbReference type="ChEBI" id="CHEBI:64074"/>
        <dbReference type="ChEBI" id="CHEBI:456215"/>
        <dbReference type="ChEBI" id="CHEBI:456216"/>
        <dbReference type="EC" id="4.2.1.136"/>
    </reaction>
</comment>
<keyword evidence="3 6" id="KW-0521">NADP</keyword>
<feature type="binding site" evidence="6">
    <location>
        <position position="223"/>
    </location>
    <ligand>
        <name>AMP</name>
        <dbReference type="ChEBI" id="CHEBI:456215"/>
    </ligand>
</feature>
<sequence>MLSKEINENVLRTLLPQRSRQSYKNNFGHSFIIAGNQEMGGAGQIAASACVNAGSGLTTVVTDSINLPAIHSQLPETMVISNSNNLAYLKAQLQSADHILIGPGLGQDQEDWARLVDLIKSVDAKIPLVLDADAITFYSQAGSSIQAVFKMHPLIMTPHLGEWRRLCQEKISSEDNDSIQKWVDQEGVFLLLKSSRSRIFMPQSNFYYQNTFGNPAMATGGMGDCLAGLVTACLGQVASIADAIALAMGLHSYTGDKLAQKHYVVRPSQLAQKLPLVMHELAN</sequence>
<dbReference type="PROSITE" id="PS51383">
    <property type="entry name" value="YJEF_C_3"/>
    <property type="match status" value="1"/>
</dbReference>
<evidence type="ECO:0000256" key="4">
    <source>
        <dbReference type="ARBA" id="ARBA00023027"/>
    </source>
</evidence>
<evidence type="ECO:0000256" key="6">
    <source>
        <dbReference type="HAMAP-Rule" id="MF_01965"/>
    </source>
</evidence>
<comment type="function">
    <text evidence="6">Catalyzes the dehydration of the S-form of NAD(P)HX at the expense of ADP, which is converted to AMP. Together with NAD(P)HX epimerase, which catalyzes the epimerization of the S- and R-forms, the enzyme allows the repair of both epimers of NAD(P)HX, a damaged form of NAD(P)H that is a result of enzymatic or heat-dependent hydration.</text>
</comment>
<comment type="similarity">
    <text evidence="6">Belongs to the NnrD/CARKD family.</text>
</comment>
<reference evidence="8" key="1">
    <citation type="submission" date="2022-12" db="EMBL/GenBank/DDBJ databases">
        <title>Description and comparative metabolic analysis of Aerococcus sp. nov., isolated from the feces of a pig.</title>
        <authorList>
            <person name="Chang Y.-H."/>
        </authorList>
    </citation>
    <scope>NUCLEOTIDE SEQUENCE</scope>
    <source>
        <strain evidence="8">YH-aer222</strain>
    </source>
</reference>
<keyword evidence="9" id="KW-1185">Reference proteome</keyword>
<dbReference type="EMBL" id="JAPRFR010000001">
    <property type="protein sequence ID" value="MCZ0725190.1"/>
    <property type="molecule type" value="Genomic_DNA"/>
</dbReference>
<feature type="binding site" evidence="6">
    <location>
        <position position="42"/>
    </location>
    <ligand>
        <name>(6S)-NADPHX</name>
        <dbReference type="ChEBI" id="CHEBI:64076"/>
    </ligand>
</feature>
<comment type="cofactor">
    <cofactor evidence="6">
        <name>Mg(2+)</name>
        <dbReference type="ChEBI" id="CHEBI:18420"/>
    </cofactor>
</comment>
<dbReference type="RefSeq" id="WP_268751514.1">
    <property type="nucleotide sequence ID" value="NZ_JAPRFQ010000001.1"/>
</dbReference>
<proteinExistence type="inferred from homology"/>
<dbReference type="GO" id="GO:0046496">
    <property type="term" value="P:nicotinamide nucleotide metabolic process"/>
    <property type="evidence" value="ECO:0007669"/>
    <property type="project" value="UniProtKB-UniRule"/>
</dbReference>
<dbReference type="EC" id="4.2.1.136" evidence="6"/>
<evidence type="ECO:0000256" key="5">
    <source>
        <dbReference type="ARBA" id="ARBA00023239"/>
    </source>
</evidence>
<dbReference type="Gene3D" id="3.40.1190.20">
    <property type="match status" value="1"/>
</dbReference>
<feature type="binding site" evidence="6">
    <location>
        <position position="159"/>
    </location>
    <ligand>
        <name>(6S)-NADPHX</name>
        <dbReference type="ChEBI" id="CHEBI:64076"/>
    </ligand>
</feature>
<feature type="binding site" evidence="6">
    <location>
        <begin position="193"/>
        <end position="197"/>
    </location>
    <ligand>
        <name>AMP</name>
        <dbReference type="ChEBI" id="CHEBI:456215"/>
    </ligand>
</feature>
<evidence type="ECO:0000256" key="2">
    <source>
        <dbReference type="ARBA" id="ARBA00022840"/>
    </source>
</evidence>
<dbReference type="PANTHER" id="PTHR12592:SF0">
    <property type="entry name" value="ATP-DEPENDENT (S)-NAD(P)H-HYDRATE DEHYDRATASE"/>
    <property type="match status" value="1"/>
</dbReference>
<dbReference type="AlphaFoldDB" id="A0A9X3JFB3"/>
<name>A0A9X3JFB3_9LACT</name>
<keyword evidence="2 6" id="KW-0067">ATP-binding</keyword>
<protein>
    <recommendedName>
        <fullName evidence="6">ADP-dependent (S)-NAD(P)H-hydrate dehydratase</fullName>
        <ecNumber evidence="6">4.2.1.136</ecNumber>
    </recommendedName>
    <alternativeName>
        <fullName evidence="6">ADP-dependent NAD(P)HX dehydratase</fullName>
    </alternativeName>
</protein>
<keyword evidence="5 6" id="KW-0456">Lyase</keyword>
<dbReference type="CDD" id="cd01171">
    <property type="entry name" value="YXKO-related"/>
    <property type="match status" value="1"/>
</dbReference>
<feature type="binding site" evidence="6">
    <location>
        <position position="104"/>
    </location>
    <ligand>
        <name>(6S)-NADPHX</name>
        <dbReference type="ChEBI" id="CHEBI:64076"/>
    </ligand>
</feature>
<dbReference type="Proteomes" id="UP001146670">
    <property type="component" value="Unassembled WGS sequence"/>
</dbReference>